<dbReference type="InterPro" id="IPR013785">
    <property type="entry name" value="Aldolase_TIM"/>
</dbReference>
<dbReference type="InterPro" id="IPR050064">
    <property type="entry name" value="IGPS_HisA/HisF"/>
</dbReference>
<comment type="similarity">
    <text evidence="9">In the C-terminal section; belongs to the HisA/HisF family.</text>
</comment>
<dbReference type="GO" id="GO:0000105">
    <property type="term" value="P:L-histidine biosynthetic process"/>
    <property type="evidence" value="ECO:0007669"/>
    <property type="project" value="UniProtKB-UniRule"/>
</dbReference>
<name>A0ABD3SF76_9STRA</name>
<evidence type="ECO:0000313" key="14">
    <source>
        <dbReference type="EMBL" id="KAL3822943.1"/>
    </source>
</evidence>
<comment type="function">
    <text evidence="9">IGPS catalyzes the conversion of PRFAR and glutamine to IGP, AICAR and glutamate. The glutaminase domain produces the ammonia necessary for the cyclase domain to produce IGP and AICAR from PRFAR. The ammonia is channeled to the active site of the cyclase domain.</text>
</comment>
<keyword evidence="15" id="KW-1185">Reference proteome</keyword>
<dbReference type="GO" id="GO:0000107">
    <property type="term" value="F:imidazoleglycerol-phosphate synthase activity"/>
    <property type="evidence" value="ECO:0007669"/>
    <property type="project" value="UniProtKB-UniRule"/>
</dbReference>
<dbReference type="AlphaFoldDB" id="A0ABD3SF76"/>
<organism evidence="14 15">
    <name type="scientific">Cyclostephanos tholiformis</name>
    <dbReference type="NCBI Taxonomy" id="382380"/>
    <lineage>
        <taxon>Eukaryota</taxon>
        <taxon>Sar</taxon>
        <taxon>Stramenopiles</taxon>
        <taxon>Ochrophyta</taxon>
        <taxon>Bacillariophyta</taxon>
        <taxon>Coscinodiscophyceae</taxon>
        <taxon>Thalassiosirophycidae</taxon>
        <taxon>Stephanodiscales</taxon>
        <taxon>Stephanodiscaceae</taxon>
        <taxon>Cyclostephanos</taxon>
    </lineage>
</organism>
<comment type="similarity">
    <text evidence="12">Belongs to the HisA/HisF family.</text>
</comment>
<evidence type="ECO:0000259" key="13">
    <source>
        <dbReference type="Pfam" id="PF00117"/>
    </source>
</evidence>
<evidence type="ECO:0000256" key="4">
    <source>
        <dbReference type="ARBA" id="ARBA00022962"/>
    </source>
</evidence>
<dbReference type="Pfam" id="PF00977">
    <property type="entry name" value="His_biosynth"/>
    <property type="match status" value="1"/>
</dbReference>
<evidence type="ECO:0000256" key="1">
    <source>
        <dbReference type="ARBA" id="ARBA00005091"/>
    </source>
</evidence>
<feature type="binding site" evidence="11">
    <location>
        <position position="353"/>
    </location>
    <ligand>
        <name>substrate</name>
    </ligand>
</feature>
<dbReference type="EC" id="3.5.1.2" evidence="9"/>
<proteinExistence type="inferred from homology"/>
<sequence>MTDDEGKMRRSSSLTVSLLDYGAGNVRSVRNAITACGYRVVDVTDPRDVTNAEVLIFPGVGSYHSAMETLAARGYDAALREYLVDDRPYLGICLGMQTLFDGSDERAVGDGESSPLPGLGIIPGRVVRFDEDGGRRSVPHIGWNGIVSRQKSPATRHVDGIGGREVYFVHSYYAPITTENECWVLTSTNYEGQEYVSSIQRGNVVATQFHPEKSGGVGLDFLRGFLESVEDGTLSRTSSVPVDPSAPPTQLAKRVVVALDVRSNDHGDLVVTKGDQYDVRERDDAAIVTGRGGVRNLGKPVQLATRYYDEGADEIAFLNITSFRGGVVDDMPMLQVLEESSKSIFVPLTVGGGIRSYADPISGVAYSALEVASRYFRAGADKVSIGSDAVYAAEEYVASGGGGRRTGNSSIETISRVYGVQAVVVSIDPRRVYVTSDDEVANAAKAGHVVVSLTSDDGNYGPLGPNGEDRCWYQCTVKGGRENRSICAITVARAAESLGAGEIMLNCIDMDGQCNGYDHALMNAVSGAVSIPVIASSGAGNEGHFVNVFEKTGVRAALAAGMFHRREVEICSVKRRMEERGIRARMI</sequence>
<dbReference type="PANTHER" id="PTHR21235:SF2">
    <property type="entry name" value="IMIDAZOLE GLYCEROL PHOSPHATE SYNTHASE HISHF"/>
    <property type="match status" value="1"/>
</dbReference>
<dbReference type="PROSITE" id="PS51273">
    <property type="entry name" value="GATASE_TYPE_1"/>
    <property type="match status" value="1"/>
</dbReference>
<evidence type="ECO:0000256" key="5">
    <source>
        <dbReference type="ARBA" id="ARBA00023102"/>
    </source>
</evidence>
<feature type="region of interest" description="PRFAR binding" evidence="11">
    <location>
        <begin position="386"/>
        <end position="387"/>
    </location>
</feature>
<feature type="active site" description="For GATase activity" evidence="10">
    <location>
        <position position="212"/>
    </location>
</feature>
<dbReference type="SUPFAM" id="SSF51366">
    <property type="entry name" value="Ribulose-phoshate binding barrel"/>
    <property type="match status" value="1"/>
</dbReference>
<gene>
    <name evidence="14" type="ORF">ACHAXA_011658</name>
</gene>
<protein>
    <recommendedName>
        <fullName evidence="9">Imidazole glycerol phosphate synthase hisHF</fullName>
    </recommendedName>
    <domain>
        <recommendedName>
            <fullName evidence="9">Glutaminase</fullName>
            <ecNumber evidence="9">3.5.1.2</ecNumber>
        </recommendedName>
    </domain>
    <domain>
        <recommendedName>
            <fullName evidence="9">Cyclase</fullName>
        </recommendedName>
    </domain>
</protein>
<evidence type="ECO:0000256" key="12">
    <source>
        <dbReference type="RuleBase" id="RU003657"/>
    </source>
</evidence>
<keyword evidence="2 9" id="KW-0028">Amino-acid biosynthesis</keyword>
<dbReference type="InterPro" id="IPR004651">
    <property type="entry name" value="HisF"/>
</dbReference>
<evidence type="ECO:0000256" key="3">
    <source>
        <dbReference type="ARBA" id="ARBA00022801"/>
    </source>
</evidence>
<feature type="region of interest" description="PRFAR binding" evidence="11">
    <location>
        <begin position="560"/>
        <end position="561"/>
    </location>
</feature>
<reference evidence="14 15" key="1">
    <citation type="submission" date="2024-10" db="EMBL/GenBank/DDBJ databases">
        <title>Updated reference genomes for cyclostephanoid diatoms.</title>
        <authorList>
            <person name="Roberts W.R."/>
            <person name="Alverson A.J."/>
        </authorList>
    </citation>
    <scope>NUCLEOTIDE SEQUENCE [LARGE SCALE GENOMIC DNA]</scope>
    <source>
        <strain evidence="14 15">AJA228-03</strain>
    </source>
</reference>
<feature type="active site" evidence="10">
    <location>
        <position position="260"/>
    </location>
</feature>
<dbReference type="Gene3D" id="3.20.20.70">
    <property type="entry name" value="Aldolase class I"/>
    <property type="match status" value="1"/>
</dbReference>
<dbReference type="HAMAP" id="MF_00278">
    <property type="entry name" value="HisH"/>
    <property type="match status" value="1"/>
</dbReference>
<feature type="domain" description="Glutamine amidotransferase" evidence="13">
    <location>
        <begin position="18"/>
        <end position="217"/>
    </location>
</feature>
<dbReference type="CDD" id="cd01748">
    <property type="entry name" value="GATase1_IGP_Synthase"/>
    <property type="match status" value="1"/>
</dbReference>
<feature type="region of interest" description="PRFAR binding" evidence="11">
    <location>
        <begin position="426"/>
        <end position="428"/>
    </location>
</feature>
<feature type="active site" evidence="10">
    <location>
        <position position="428"/>
    </location>
</feature>
<dbReference type="NCBIfam" id="TIGR01855">
    <property type="entry name" value="IMP_synth_hisH"/>
    <property type="match status" value="1"/>
</dbReference>
<dbReference type="InterPro" id="IPR029062">
    <property type="entry name" value="Class_I_gatase-like"/>
</dbReference>
<dbReference type="CDD" id="cd04731">
    <property type="entry name" value="HisF"/>
    <property type="match status" value="1"/>
</dbReference>
<comment type="catalytic activity">
    <reaction evidence="8 9">
        <text>L-glutamine + H2O = L-glutamate + NH4(+)</text>
        <dbReference type="Rhea" id="RHEA:15889"/>
        <dbReference type="ChEBI" id="CHEBI:15377"/>
        <dbReference type="ChEBI" id="CHEBI:28938"/>
        <dbReference type="ChEBI" id="CHEBI:29985"/>
        <dbReference type="ChEBI" id="CHEBI:58359"/>
        <dbReference type="EC" id="3.5.1.2"/>
    </reaction>
</comment>
<feature type="binding site" description="covalent" evidence="11">
    <location>
        <position position="93"/>
    </location>
    <ligand>
        <name>L-glutamine</name>
        <dbReference type="ChEBI" id="CHEBI:58359"/>
    </ligand>
</feature>
<evidence type="ECO:0000256" key="11">
    <source>
        <dbReference type="PIRSR" id="PIRSR036936-2"/>
    </source>
</evidence>
<dbReference type="InterPro" id="IPR006062">
    <property type="entry name" value="His_biosynth"/>
</dbReference>
<keyword evidence="3 9" id="KW-0378">Hydrolase</keyword>
<dbReference type="GO" id="GO:0016829">
    <property type="term" value="F:lyase activity"/>
    <property type="evidence" value="ECO:0007669"/>
    <property type="project" value="UniProtKB-KW"/>
</dbReference>
<dbReference type="Pfam" id="PF00117">
    <property type="entry name" value="GATase"/>
    <property type="match status" value="1"/>
</dbReference>
<dbReference type="SUPFAM" id="SSF52317">
    <property type="entry name" value="Class I glutamine amidotransferase-like"/>
    <property type="match status" value="1"/>
</dbReference>
<dbReference type="InterPro" id="IPR017926">
    <property type="entry name" value="GATASE"/>
</dbReference>
<comment type="caution">
    <text evidence="14">The sequence shown here is derived from an EMBL/GenBank/DDBJ whole genome shotgun (WGS) entry which is preliminary data.</text>
</comment>
<evidence type="ECO:0000313" key="15">
    <source>
        <dbReference type="Proteomes" id="UP001530377"/>
    </source>
</evidence>
<feature type="active site" description="For GATase activity" evidence="10">
    <location>
        <position position="210"/>
    </location>
</feature>
<accession>A0ABD3SF76</accession>
<comment type="pathway">
    <text evidence="1 9">Amino-acid biosynthesis; L-histidine biosynthesis; L-histidine from 5-phospho-alpha-D-ribose 1-diphosphate: step 5/9.</text>
</comment>
<evidence type="ECO:0000256" key="8">
    <source>
        <dbReference type="ARBA" id="ARBA00049534"/>
    </source>
</evidence>
<evidence type="ECO:0000256" key="10">
    <source>
        <dbReference type="PIRSR" id="PIRSR036936-1"/>
    </source>
</evidence>
<dbReference type="InterPro" id="IPR011060">
    <property type="entry name" value="RibuloseP-bd_barrel"/>
</dbReference>
<dbReference type="Proteomes" id="UP001530377">
    <property type="component" value="Unassembled WGS sequence"/>
</dbReference>
<keyword evidence="9" id="KW-0511">Multifunctional enzyme</keyword>
<dbReference type="PIRSF" id="PIRSF036936">
    <property type="entry name" value="IGPS_HisHF"/>
    <property type="match status" value="1"/>
</dbReference>
<dbReference type="GO" id="GO:0004359">
    <property type="term" value="F:glutaminase activity"/>
    <property type="evidence" value="ECO:0007669"/>
    <property type="project" value="UniProtKB-EC"/>
</dbReference>
<dbReference type="EMBL" id="JALLPB020000050">
    <property type="protein sequence ID" value="KAL3822943.1"/>
    <property type="molecule type" value="Genomic_DNA"/>
</dbReference>
<evidence type="ECO:0000256" key="7">
    <source>
        <dbReference type="ARBA" id="ARBA00047838"/>
    </source>
</evidence>
<dbReference type="InterPro" id="IPR014640">
    <property type="entry name" value="IGPS_HisHF"/>
</dbReference>
<feature type="region of interest" description="PRFAR binding" evidence="11">
    <location>
        <begin position="511"/>
        <end position="512"/>
    </location>
</feature>
<comment type="catalytic activity">
    <reaction evidence="7 9">
        <text>5-[(5-phospho-1-deoxy-D-ribulos-1-ylimino)methylamino]-1-(5-phospho-beta-D-ribosyl)imidazole-4-carboxamide + L-glutamine = D-erythro-1-(imidazol-4-yl)glycerol 3-phosphate + 5-amino-1-(5-phospho-beta-D-ribosyl)imidazole-4-carboxamide + L-glutamate + H(+)</text>
        <dbReference type="Rhea" id="RHEA:24793"/>
        <dbReference type="ChEBI" id="CHEBI:15378"/>
        <dbReference type="ChEBI" id="CHEBI:29985"/>
        <dbReference type="ChEBI" id="CHEBI:58278"/>
        <dbReference type="ChEBI" id="CHEBI:58359"/>
        <dbReference type="ChEBI" id="CHEBI:58475"/>
        <dbReference type="ChEBI" id="CHEBI:58525"/>
        <dbReference type="EC" id="4.3.2.10"/>
    </reaction>
</comment>
<evidence type="ECO:0000256" key="2">
    <source>
        <dbReference type="ARBA" id="ARBA00022605"/>
    </source>
</evidence>
<feature type="active site" description="For GATase activity" evidence="10">
    <location>
        <position position="93"/>
    </location>
</feature>
<dbReference type="PROSITE" id="PS51274">
    <property type="entry name" value="GATASE_COBBQ"/>
    <property type="match status" value="1"/>
</dbReference>
<keyword evidence="6 9" id="KW-0456">Lyase</keyword>
<evidence type="ECO:0000256" key="6">
    <source>
        <dbReference type="ARBA" id="ARBA00023239"/>
    </source>
</evidence>
<keyword evidence="5 9" id="KW-0368">Histidine biosynthesis</keyword>
<evidence type="ECO:0000256" key="9">
    <source>
        <dbReference type="PIRNR" id="PIRNR036936"/>
    </source>
</evidence>
<dbReference type="PANTHER" id="PTHR21235">
    <property type="entry name" value="IMIDAZOLE GLYCEROL PHOSPHATE SYNTHASE SUBUNIT HISF/H IGP SYNTHASE SUBUNIT HISF/H"/>
    <property type="match status" value="1"/>
</dbReference>
<keyword evidence="4 9" id="KW-0315">Glutamine amidotransferase</keyword>
<feature type="region of interest" description="PRFAR binding" evidence="11">
    <location>
        <begin position="537"/>
        <end position="538"/>
    </location>
</feature>
<dbReference type="Gene3D" id="3.40.50.880">
    <property type="match status" value="1"/>
</dbReference>
<feature type="binding site" evidence="11">
    <location>
        <position position="506"/>
    </location>
    <ligand>
        <name>substrate</name>
    </ligand>
</feature>
<dbReference type="InterPro" id="IPR010139">
    <property type="entry name" value="Imidazole-glycPsynth_HisH"/>
</dbReference>